<proteinExistence type="predicted"/>
<name>A0ACC1KR95_9FUNG</name>
<evidence type="ECO:0000313" key="2">
    <source>
        <dbReference type="Proteomes" id="UP001140096"/>
    </source>
</evidence>
<protein>
    <submittedName>
        <fullName evidence="1">Uncharacterized protein</fullName>
    </submittedName>
</protein>
<reference evidence="1" key="1">
    <citation type="submission" date="2022-07" db="EMBL/GenBank/DDBJ databases">
        <title>Phylogenomic reconstructions and comparative analyses of Kickxellomycotina fungi.</title>
        <authorList>
            <person name="Reynolds N.K."/>
            <person name="Stajich J.E."/>
            <person name="Barry K."/>
            <person name="Grigoriev I.V."/>
            <person name="Crous P."/>
            <person name="Smith M.E."/>
        </authorList>
    </citation>
    <scope>NUCLEOTIDE SEQUENCE</scope>
    <source>
        <strain evidence="1">CBS 102833</strain>
    </source>
</reference>
<comment type="caution">
    <text evidence="1">The sequence shown here is derived from an EMBL/GenBank/DDBJ whole genome shotgun (WGS) entry which is preliminary data.</text>
</comment>
<feature type="non-terminal residue" evidence="1">
    <location>
        <position position="1"/>
    </location>
</feature>
<organism evidence="1 2">
    <name type="scientific">Coemansia furcata</name>
    <dbReference type="NCBI Taxonomy" id="417177"/>
    <lineage>
        <taxon>Eukaryota</taxon>
        <taxon>Fungi</taxon>
        <taxon>Fungi incertae sedis</taxon>
        <taxon>Zoopagomycota</taxon>
        <taxon>Kickxellomycotina</taxon>
        <taxon>Kickxellomycetes</taxon>
        <taxon>Kickxellales</taxon>
        <taxon>Kickxellaceae</taxon>
        <taxon>Coemansia</taxon>
    </lineage>
</organism>
<dbReference type="EMBL" id="JANBUP010004672">
    <property type="protein sequence ID" value="KAJ2793517.1"/>
    <property type="molecule type" value="Genomic_DNA"/>
</dbReference>
<evidence type="ECO:0000313" key="1">
    <source>
        <dbReference type="EMBL" id="KAJ2793517.1"/>
    </source>
</evidence>
<keyword evidence="2" id="KW-1185">Reference proteome</keyword>
<dbReference type="Proteomes" id="UP001140096">
    <property type="component" value="Unassembled WGS sequence"/>
</dbReference>
<accession>A0ACC1KR95</accession>
<gene>
    <name evidence="1" type="ORF">H4S07_007024</name>
</gene>
<sequence>ASKKSRKSDAMDVDSEEEEEDELDEELVVDGGANVQRLKELALARRRKRMVQRYPHVVGYDFVDTGDETYAQIEMQFPATTPKFLMLNLAEEAVRGTVVREIPGVSSCYVNEPEAEDDTSLIIGANGNNIRGIWEASLVALDDIANTEQATDMDEWIDLNHLYSNDIAMLLRTYGVEAARAAIMKEVSGVFNVYNIDIDKRHLSLVADYMTFEGGFKPFNRQGLSSSPSPFAKMTYESTCTFLQETVVCGDFDDLRNPSSRIVMGQPVMSGTGAFDVLVDLVAPAAA</sequence>